<proteinExistence type="predicted"/>
<protein>
    <submittedName>
        <fullName evidence="3">Uncharacterized protein</fullName>
    </submittedName>
</protein>
<comment type="caution">
    <text evidence="3">The sequence shown here is derived from an EMBL/GenBank/DDBJ whole genome shotgun (WGS) entry which is preliminary data.</text>
</comment>
<sequence length="114" mass="12554">MVKSQGRHSKISLGNPGLEHPTNETPLEVMEGVVYCRLVMNTDLAALTHDLLVVPTLMYRLFSRRIQVSTRITAISGHDLILGSSLSVYPTSLAGIAFLVSMMRPEYSSFSKSD</sequence>
<accession>A0A4C1W210</accession>
<dbReference type="AlphaFoldDB" id="A0A4C1W210"/>
<dbReference type="EMBL" id="BGZK01000448">
    <property type="protein sequence ID" value="GBP44157.1"/>
    <property type="molecule type" value="Genomic_DNA"/>
</dbReference>
<keyword evidence="4" id="KW-1185">Reference proteome</keyword>
<keyword evidence="2" id="KW-0812">Transmembrane</keyword>
<organism evidence="3 4">
    <name type="scientific">Eumeta variegata</name>
    <name type="common">Bagworm moth</name>
    <name type="synonym">Eumeta japonica</name>
    <dbReference type="NCBI Taxonomy" id="151549"/>
    <lineage>
        <taxon>Eukaryota</taxon>
        <taxon>Metazoa</taxon>
        <taxon>Ecdysozoa</taxon>
        <taxon>Arthropoda</taxon>
        <taxon>Hexapoda</taxon>
        <taxon>Insecta</taxon>
        <taxon>Pterygota</taxon>
        <taxon>Neoptera</taxon>
        <taxon>Endopterygota</taxon>
        <taxon>Lepidoptera</taxon>
        <taxon>Glossata</taxon>
        <taxon>Ditrysia</taxon>
        <taxon>Tineoidea</taxon>
        <taxon>Psychidae</taxon>
        <taxon>Oiketicinae</taxon>
        <taxon>Eumeta</taxon>
    </lineage>
</organism>
<evidence type="ECO:0000256" key="2">
    <source>
        <dbReference type="SAM" id="Phobius"/>
    </source>
</evidence>
<feature type="region of interest" description="Disordered" evidence="1">
    <location>
        <begin position="1"/>
        <end position="23"/>
    </location>
</feature>
<keyword evidence="2" id="KW-0472">Membrane</keyword>
<evidence type="ECO:0000256" key="1">
    <source>
        <dbReference type="SAM" id="MobiDB-lite"/>
    </source>
</evidence>
<reference evidence="3 4" key="1">
    <citation type="journal article" date="2019" name="Commun. Biol.">
        <title>The bagworm genome reveals a unique fibroin gene that provides high tensile strength.</title>
        <authorList>
            <person name="Kono N."/>
            <person name="Nakamura H."/>
            <person name="Ohtoshi R."/>
            <person name="Tomita M."/>
            <person name="Numata K."/>
            <person name="Arakawa K."/>
        </authorList>
    </citation>
    <scope>NUCLEOTIDE SEQUENCE [LARGE SCALE GENOMIC DNA]</scope>
</reference>
<feature type="transmembrane region" description="Helical" evidence="2">
    <location>
        <begin position="80"/>
        <end position="103"/>
    </location>
</feature>
<name>A0A4C1W210_EUMVA</name>
<evidence type="ECO:0000313" key="4">
    <source>
        <dbReference type="Proteomes" id="UP000299102"/>
    </source>
</evidence>
<gene>
    <name evidence="3" type="ORF">EVAR_31601_1</name>
</gene>
<dbReference type="Proteomes" id="UP000299102">
    <property type="component" value="Unassembled WGS sequence"/>
</dbReference>
<evidence type="ECO:0000313" key="3">
    <source>
        <dbReference type="EMBL" id="GBP44157.1"/>
    </source>
</evidence>
<keyword evidence="2" id="KW-1133">Transmembrane helix</keyword>
<feature type="compositionally biased region" description="Basic residues" evidence="1">
    <location>
        <begin position="1"/>
        <end position="10"/>
    </location>
</feature>